<dbReference type="EMBL" id="CP001016">
    <property type="protein sequence ID" value="ACB95965.1"/>
    <property type="molecule type" value="Genomic_DNA"/>
</dbReference>
<proteinExistence type="predicted"/>
<reference evidence="2 3" key="2">
    <citation type="journal article" date="2010" name="J. Bacteriol.">
        <title>Complete genome sequence of Beijerinckia indica subsp. indica.</title>
        <authorList>
            <person name="Tamas I."/>
            <person name="Dedysh S.N."/>
            <person name="Liesack W."/>
            <person name="Stott M.B."/>
            <person name="Alam M."/>
            <person name="Murrell J.C."/>
            <person name="Dunfield P.F."/>
        </authorList>
    </citation>
    <scope>NUCLEOTIDE SEQUENCE [LARGE SCALE GENOMIC DNA]</scope>
    <source>
        <strain evidence="3">ATCC 9039 / DSM 1715 / NCIMB 8712</strain>
    </source>
</reference>
<reference evidence="3" key="1">
    <citation type="submission" date="2008-03" db="EMBL/GenBank/DDBJ databases">
        <title>Complete sequence of chromosome of Beijerinckia indica subsp. indica ATCC 9039.</title>
        <authorList>
            <consortium name="US DOE Joint Genome Institute"/>
            <person name="Copeland A."/>
            <person name="Lucas S."/>
            <person name="Lapidus A."/>
            <person name="Glavina del Rio T."/>
            <person name="Dalin E."/>
            <person name="Tice H."/>
            <person name="Bruce D."/>
            <person name="Goodwin L."/>
            <person name="Pitluck S."/>
            <person name="LaButti K."/>
            <person name="Schmutz J."/>
            <person name="Larimer F."/>
            <person name="Land M."/>
            <person name="Hauser L."/>
            <person name="Kyrpides N."/>
            <person name="Mikhailova N."/>
            <person name="Dunfield P.F."/>
            <person name="Dedysh S.N."/>
            <person name="Liesack W."/>
            <person name="Saw J.H."/>
            <person name="Alam M."/>
            <person name="Chen Y."/>
            <person name="Murrell J.C."/>
            <person name="Richardson P."/>
        </authorList>
    </citation>
    <scope>NUCLEOTIDE SEQUENCE [LARGE SCALE GENOMIC DNA]</scope>
    <source>
        <strain evidence="3">ATCC 9039 / DSM 1715 / NCIMB 8712</strain>
    </source>
</reference>
<name>B2IHS2_BEII9</name>
<dbReference type="HOGENOM" id="CLU_2950974_0_0_5"/>
<accession>B2IHS2</accession>
<gene>
    <name evidence="2" type="ordered locus">Bind_2353</name>
</gene>
<dbReference type="OrthoDB" id="9852303at2"/>
<dbReference type="Proteomes" id="UP000001695">
    <property type="component" value="Chromosome"/>
</dbReference>
<evidence type="ECO:0000313" key="3">
    <source>
        <dbReference type="Proteomes" id="UP000001695"/>
    </source>
</evidence>
<dbReference type="AlphaFoldDB" id="B2IHS2"/>
<evidence type="ECO:0000313" key="2">
    <source>
        <dbReference type="EMBL" id="ACB95965.1"/>
    </source>
</evidence>
<sequence length="59" mass="6579">MDPTGVYRIKNPEPKEDGVWVTDGTTEQEITEDAYLSNGYKPKLQSLPWGEPKPEGKTG</sequence>
<dbReference type="KEGG" id="bid:Bind_2353"/>
<organism evidence="2 3">
    <name type="scientific">Beijerinckia indica subsp. indica (strain ATCC 9039 / DSM 1715 / NCIMB 8712)</name>
    <dbReference type="NCBI Taxonomy" id="395963"/>
    <lineage>
        <taxon>Bacteria</taxon>
        <taxon>Pseudomonadati</taxon>
        <taxon>Pseudomonadota</taxon>
        <taxon>Alphaproteobacteria</taxon>
        <taxon>Hyphomicrobiales</taxon>
        <taxon>Beijerinckiaceae</taxon>
        <taxon>Beijerinckia</taxon>
    </lineage>
</organism>
<feature type="region of interest" description="Disordered" evidence="1">
    <location>
        <begin position="31"/>
        <end position="59"/>
    </location>
</feature>
<protein>
    <submittedName>
        <fullName evidence="2">Uncharacterized protein</fullName>
    </submittedName>
</protein>
<keyword evidence="3" id="KW-1185">Reference proteome</keyword>
<evidence type="ECO:0000256" key="1">
    <source>
        <dbReference type="SAM" id="MobiDB-lite"/>
    </source>
</evidence>